<dbReference type="Proteomes" id="UP000004947">
    <property type="component" value="Unassembled WGS sequence"/>
</dbReference>
<accession>A6DRU3</accession>
<feature type="domain" description="DUF1553" evidence="3">
    <location>
        <begin position="442"/>
        <end position="700"/>
    </location>
</feature>
<keyword evidence="1" id="KW-0732">Signal</keyword>
<evidence type="ECO:0000259" key="4">
    <source>
        <dbReference type="Pfam" id="PF07635"/>
    </source>
</evidence>
<dbReference type="InterPro" id="IPR036909">
    <property type="entry name" value="Cyt_c-like_dom_sf"/>
</dbReference>
<dbReference type="InterPro" id="IPR011444">
    <property type="entry name" value="DUF1549"/>
</dbReference>
<dbReference type="STRING" id="313628.LNTAR_25080"/>
<dbReference type="OrthoDB" id="127107at2"/>
<evidence type="ECO:0000256" key="1">
    <source>
        <dbReference type="SAM" id="SignalP"/>
    </source>
</evidence>
<feature type="signal peptide" evidence="1">
    <location>
        <begin position="1"/>
        <end position="20"/>
    </location>
</feature>
<organism evidence="5 6">
    <name type="scientific">Lentisphaera araneosa HTCC2155</name>
    <dbReference type="NCBI Taxonomy" id="313628"/>
    <lineage>
        <taxon>Bacteria</taxon>
        <taxon>Pseudomonadati</taxon>
        <taxon>Lentisphaerota</taxon>
        <taxon>Lentisphaeria</taxon>
        <taxon>Lentisphaerales</taxon>
        <taxon>Lentisphaeraceae</taxon>
        <taxon>Lentisphaera</taxon>
    </lineage>
</organism>
<dbReference type="Pfam" id="PF07583">
    <property type="entry name" value="PSCyt2"/>
    <property type="match status" value="1"/>
</dbReference>
<dbReference type="InterPro" id="IPR022655">
    <property type="entry name" value="DUF1553"/>
</dbReference>
<feature type="chain" id="PRO_5002694290" evidence="1">
    <location>
        <begin position="21"/>
        <end position="744"/>
    </location>
</feature>
<keyword evidence="6" id="KW-1185">Reference proteome</keyword>
<dbReference type="PANTHER" id="PTHR35889:SF3">
    <property type="entry name" value="F-BOX DOMAIN-CONTAINING PROTEIN"/>
    <property type="match status" value="1"/>
</dbReference>
<gene>
    <name evidence="5" type="ORF">LNTAR_25080</name>
</gene>
<dbReference type="GO" id="GO:0009055">
    <property type="term" value="F:electron transfer activity"/>
    <property type="evidence" value="ECO:0007669"/>
    <property type="project" value="InterPro"/>
</dbReference>
<dbReference type="EMBL" id="ABCK01000026">
    <property type="protein sequence ID" value="EDM25628.1"/>
    <property type="molecule type" value="Genomic_DNA"/>
</dbReference>
<dbReference type="Pfam" id="PF07635">
    <property type="entry name" value="PSCyt1"/>
    <property type="match status" value="1"/>
</dbReference>
<dbReference type="AlphaFoldDB" id="A6DRU3"/>
<name>A6DRU3_9BACT</name>
<dbReference type="Pfam" id="PF07587">
    <property type="entry name" value="PSD1"/>
    <property type="match status" value="1"/>
</dbReference>
<feature type="domain" description="DUF1549" evidence="2">
    <location>
        <begin position="149"/>
        <end position="351"/>
    </location>
</feature>
<evidence type="ECO:0000259" key="2">
    <source>
        <dbReference type="Pfam" id="PF07583"/>
    </source>
</evidence>
<proteinExistence type="predicted"/>
<evidence type="ECO:0000313" key="5">
    <source>
        <dbReference type="EMBL" id="EDM25628.1"/>
    </source>
</evidence>
<sequence>MFSKSLISSLICFLSTYLVANEKVDFNRDVRPILSDKCYACHGPDAHDIKGKLQLHDFDLATKERHYTSRSGKQRTLDPAIIPGDPENSLFWERIISDDSDEVMPPPKSHKTLSKNEKNILKQWIASGAKYDSHWAFKELATHKSPSSIDQLVKENISEFQFNPQADKRTLIRRLSFDLTGLPPSLGEVKNFINDKSPQAYENLVNQYLSRSTYGENMAVYWLDLVRYGDTHGLHSDDYREMYAYRDWVIKAFNANMPFDQFITEQLAGDLLPKPTNDQLIASGFNRLHISNSAGSALKEELFVNNVKDRTDAFGTVFLGLTLGCASCHDHKFDPLTQKEYYQFYAFFNNLDGAPDNKRHKSPAPRLLLPSKQEAMQLSKAKNAKDRINLEKKIPSTPIMKERKELRPAFILNRGEYDNPGERVQRKTPSFLPAMDKSFPVDRLGLAQWLTTPNHPLTARVAVNRFWQQFFGRGLVKTSEDFGFQGTYPSHPKLLDSLAQSFVKNNWNTKALIKQIVMSRTYRQSSQSSVSKYKNDPDNRRLERGPRFRLNSEVLRDQALYISGQLNSKMYGPSVKPPQPDGLWKSVAFAGSNTGKFTADKGAKIYRRSLYTFVKRSMPNPVMSIFNAPSRETCIARRERTNTPMQALVIMNEEQFLEASIKLAQLSLKHSSKTEEQIDFLYETMFAELPSKTQIKLISAALVDFKKDFQAHTQLAKHKLTAEEAARALLVNSLMGLDKFKTKE</sequence>
<dbReference type="PANTHER" id="PTHR35889">
    <property type="entry name" value="CYCLOINULO-OLIGOSACCHARIDE FRUCTANOTRANSFERASE-RELATED"/>
    <property type="match status" value="1"/>
</dbReference>
<dbReference type="InterPro" id="IPR011429">
    <property type="entry name" value="Cyt_c_Planctomycete-type"/>
</dbReference>
<protein>
    <submittedName>
        <fullName evidence="5">Probable chromosome segregation protein</fullName>
    </submittedName>
</protein>
<dbReference type="SUPFAM" id="SSF46626">
    <property type="entry name" value="Cytochrome c"/>
    <property type="match status" value="1"/>
</dbReference>
<comment type="caution">
    <text evidence="5">The sequence shown here is derived from an EMBL/GenBank/DDBJ whole genome shotgun (WGS) entry which is preliminary data.</text>
</comment>
<dbReference type="eggNOG" id="COG2010">
    <property type="taxonomic scope" value="Bacteria"/>
</dbReference>
<evidence type="ECO:0000259" key="3">
    <source>
        <dbReference type="Pfam" id="PF07587"/>
    </source>
</evidence>
<dbReference type="RefSeq" id="WP_007280561.1">
    <property type="nucleotide sequence ID" value="NZ_ABCK01000026.1"/>
</dbReference>
<evidence type="ECO:0000313" key="6">
    <source>
        <dbReference type="Proteomes" id="UP000004947"/>
    </source>
</evidence>
<dbReference type="GO" id="GO:0020037">
    <property type="term" value="F:heme binding"/>
    <property type="evidence" value="ECO:0007669"/>
    <property type="project" value="InterPro"/>
</dbReference>
<reference evidence="5 6" key="1">
    <citation type="journal article" date="2010" name="J. Bacteriol.">
        <title>Genome sequence of Lentisphaera araneosa HTCC2155T, the type species of the order Lentisphaerales in the phylum Lentisphaerae.</title>
        <authorList>
            <person name="Thrash J.C."/>
            <person name="Cho J.C."/>
            <person name="Vergin K.L."/>
            <person name="Morris R.M."/>
            <person name="Giovannoni S.J."/>
        </authorList>
    </citation>
    <scope>NUCLEOTIDE SEQUENCE [LARGE SCALE GENOMIC DNA]</scope>
    <source>
        <strain evidence="5 6">HTCC2155</strain>
    </source>
</reference>
<feature type="domain" description="Cytochrome C Planctomycete-type" evidence="4">
    <location>
        <begin position="38"/>
        <end position="107"/>
    </location>
</feature>